<accession>A0ACD5FEC9</accession>
<protein>
    <submittedName>
        <fullName evidence="1">Bifunctional diguanylate cyclase/phosphodiesterase</fullName>
    </submittedName>
</protein>
<proteinExistence type="predicted"/>
<evidence type="ECO:0000313" key="2">
    <source>
        <dbReference type="Proteomes" id="UP000076193"/>
    </source>
</evidence>
<dbReference type="Proteomes" id="UP000076193">
    <property type="component" value="Plasmid unnamed1"/>
</dbReference>
<keyword evidence="1" id="KW-0614">Plasmid</keyword>
<organism evidence="1 2">
    <name type="scientific">Rhizobium leguminosarum</name>
    <dbReference type="NCBI Taxonomy" id="384"/>
    <lineage>
        <taxon>Bacteria</taxon>
        <taxon>Pseudomonadati</taxon>
        <taxon>Pseudomonadota</taxon>
        <taxon>Alphaproteobacteria</taxon>
        <taxon>Hyphomicrobiales</taxon>
        <taxon>Rhizobiaceae</taxon>
        <taxon>Rhizobium/Agrobacterium group</taxon>
        <taxon>Rhizobium</taxon>
    </lineage>
</organism>
<dbReference type="EMBL" id="CP171845">
    <property type="protein sequence ID" value="XKQ43462.1"/>
    <property type="molecule type" value="Genomic_DNA"/>
</dbReference>
<evidence type="ECO:0000313" key="1">
    <source>
        <dbReference type="EMBL" id="XKQ43462.1"/>
    </source>
</evidence>
<geneLocation type="plasmid" evidence="1 2">
    <name>unnamed1</name>
</geneLocation>
<reference evidence="1" key="1">
    <citation type="submission" date="2024-10" db="EMBL/GenBank/DDBJ databases">
        <title>Strain of Rhizobium-related bacteria isolated fromm roots of Vavilovia formosa.</title>
        <authorList>
            <person name="Kimeklis A."/>
            <person name="Afonin A."/>
        </authorList>
    </citation>
    <scope>NUCLEOTIDE SEQUENCE</scope>
    <source>
        <strain evidence="1">Vaf12</strain>
    </source>
</reference>
<name>A0ACD5FEC9_RHILE</name>
<sequence length="763" mass="85275">MNIYKTRPLLLEGAAKSAHYADRKPSTDMGTLDTCISLLDLFRGSPAKTAKAGQLTTLIDTAHKMAEKALFTESLDDAYRFLEGLIIVIPDILFEIDRDGRYLEVWTKNPELLAATRRELIGRTVNEVLPPAAAAEALSAIREAERDGFCHGQVIPIIQRDGTTRWFEHSIAAKPGGSGKKTTFLVLSRDVTDLKRAETVLSEARNHLLSVLQTMPDMVWLKNMEGRYLLCNHGFERLVGKSEAEIVGHTDFDLFERELAEFFRRKDQVAAEAGCITVNEEWVVDGESGASKLLETRKVPVRDEDGGVSGILGIARDITELHASRQEIQRMAYYDGLTSLPNRACFNGLLQQLISDGARRELLSGVMLVDMDHFKKINDTMGHPIGDELLCQAAKRLNECVEHLGTVARFGGDEFAIILPNMKEDELAQLAKALLDKFADAFQLDGREVFVSCSIGVATYPNDAETADDLIRYADSALYFAKQTGRGAFRFYSADLTAKAAERLEIETELRHALARQELTLFYQPKIRLQDHTLTGSEALLRWHHPRLGNVPPDRFIRTAEETGLIFEIGRWVLQEACRAAVEFNAEGTLFHKIAVNVSARQILHQDLAADVANILAETNCRPEWIEIEITESVFLDDEQKTLEVLTSLRHMGISIAIDDFGTGYSALSYLARFPIDVLKIDRSFMNNTDERSRELIKAILSIAECLGQQVVAEGVETEDQAAFLNANRCHAAQGYLYSKPIPKDEIRGWQRKMVTMISAEAI</sequence>
<gene>
    <name evidence="1" type="ORF">A4A59_028210</name>
</gene>